<feature type="region of interest" description="Disordered" evidence="1">
    <location>
        <begin position="1"/>
        <end position="45"/>
    </location>
</feature>
<organism evidence="2 3">
    <name type="scientific">Desmophyllum pertusum</name>
    <dbReference type="NCBI Taxonomy" id="174260"/>
    <lineage>
        <taxon>Eukaryota</taxon>
        <taxon>Metazoa</taxon>
        <taxon>Cnidaria</taxon>
        <taxon>Anthozoa</taxon>
        <taxon>Hexacorallia</taxon>
        <taxon>Scleractinia</taxon>
        <taxon>Caryophylliina</taxon>
        <taxon>Caryophylliidae</taxon>
        <taxon>Desmophyllum</taxon>
    </lineage>
</organism>
<dbReference type="Gene3D" id="1.10.150.50">
    <property type="entry name" value="Transcription Factor, Ets-1"/>
    <property type="match status" value="1"/>
</dbReference>
<gene>
    <name evidence="2" type="ORF">OS493_019351</name>
</gene>
<evidence type="ECO:0000256" key="1">
    <source>
        <dbReference type="SAM" id="MobiDB-lite"/>
    </source>
</evidence>
<feature type="compositionally biased region" description="Low complexity" evidence="1">
    <location>
        <begin position="27"/>
        <end position="41"/>
    </location>
</feature>
<name>A0A9X0A182_9CNID</name>
<protein>
    <recommendedName>
        <fullName evidence="4">SAM domain-containing protein</fullName>
    </recommendedName>
</protein>
<dbReference type="EMBL" id="MU825407">
    <property type="protein sequence ID" value="KAJ7391220.1"/>
    <property type="molecule type" value="Genomic_DNA"/>
</dbReference>
<sequence>MNLPLKPVLSKPEEIVIEGEPSQDTESVSSGSDDSMSVLSQSKRKLPAELKRENAVQGCVIRDMSNCEGGKGKDTSEWSILEVKQWVVDTFQSEGIAQNFEDKEIDGRIILSSTVRSNEAMEKLGLNTLGKKGTFLKKNGGTCRAISMVLTTYHLFHASELTLSSAEAVILIWLGKVTITDVHLIQDLKPIAKTLNLKLLRNKDKTTHVRAIASTLLKRGYVMVEVPLGNITRDDIIVKKQISTQV</sequence>
<evidence type="ECO:0000313" key="2">
    <source>
        <dbReference type="EMBL" id="KAJ7391220.1"/>
    </source>
</evidence>
<reference evidence="2" key="1">
    <citation type="submission" date="2023-01" db="EMBL/GenBank/DDBJ databases">
        <title>Genome assembly of the deep-sea coral Lophelia pertusa.</title>
        <authorList>
            <person name="Herrera S."/>
            <person name="Cordes E."/>
        </authorList>
    </citation>
    <scope>NUCLEOTIDE SEQUENCE</scope>
    <source>
        <strain evidence="2">USNM1676648</strain>
        <tissue evidence="2">Polyp</tissue>
    </source>
</reference>
<accession>A0A9X0A182</accession>
<evidence type="ECO:0008006" key="4">
    <source>
        <dbReference type="Google" id="ProtNLM"/>
    </source>
</evidence>
<dbReference type="AlphaFoldDB" id="A0A9X0A182"/>
<keyword evidence="3" id="KW-1185">Reference proteome</keyword>
<proteinExistence type="predicted"/>
<comment type="caution">
    <text evidence="2">The sequence shown here is derived from an EMBL/GenBank/DDBJ whole genome shotgun (WGS) entry which is preliminary data.</text>
</comment>
<dbReference type="OrthoDB" id="5990118at2759"/>
<dbReference type="SUPFAM" id="SSF47769">
    <property type="entry name" value="SAM/Pointed domain"/>
    <property type="match status" value="1"/>
</dbReference>
<dbReference type="Proteomes" id="UP001163046">
    <property type="component" value="Unassembled WGS sequence"/>
</dbReference>
<evidence type="ECO:0000313" key="3">
    <source>
        <dbReference type="Proteomes" id="UP001163046"/>
    </source>
</evidence>
<dbReference type="InterPro" id="IPR013761">
    <property type="entry name" value="SAM/pointed_sf"/>
</dbReference>